<gene>
    <name evidence="8" type="primary">mmsB</name>
    <name evidence="8" type="ORF">ACFOX3_07970</name>
</gene>
<dbReference type="EC" id="1.1.1.31" evidence="5"/>
<dbReference type="Pfam" id="PF03446">
    <property type="entry name" value="NAD_binding_2"/>
    <property type="match status" value="1"/>
</dbReference>
<evidence type="ECO:0000256" key="5">
    <source>
        <dbReference type="RuleBase" id="RU910714"/>
    </source>
</evidence>
<feature type="domain" description="3-hydroxyisobutyrate dehydrogenase-like NAD-binding" evidence="7">
    <location>
        <begin position="169"/>
        <end position="294"/>
    </location>
</feature>
<dbReference type="EMBL" id="JBHSCX010000005">
    <property type="protein sequence ID" value="MFC4362234.1"/>
    <property type="molecule type" value="Genomic_DNA"/>
</dbReference>
<dbReference type="InterPro" id="IPR013328">
    <property type="entry name" value="6PGD_dom2"/>
</dbReference>
<dbReference type="RefSeq" id="WP_290265545.1">
    <property type="nucleotide sequence ID" value="NZ_JAUFQG010000006.1"/>
</dbReference>
<evidence type="ECO:0000256" key="4">
    <source>
        <dbReference type="ARBA" id="ARBA00023027"/>
    </source>
</evidence>
<dbReference type="InterPro" id="IPR036291">
    <property type="entry name" value="NAD(P)-bd_dom_sf"/>
</dbReference>
<dbReference type="SUPFAM" id="SSF48179">
    <property type="entry name" value="6-phosphogluconate dehydrogenase C-terminal domain-like"/>
    <property type="match status" value="1"/>
</dbReference>
<comment type="caution">
    <text evidence="8">The sequence shown here is derived from an EMBL/GenBank/DDBJ whole genome shotgun (WGS) entry which is preliminary data.</text>
</comment>
<comment type="pathway">
    <text evidence="5">Amino-acid degradation; L-valine degradation.</text>
</comment>
<evidence type="ECO:0000259" key="6">
    <source>
        <dbReference type="Pfam" id="PF03446"/>
    </source>
</evidence>
<dbReference type="PIRSF" id="PIRSF000103">
    <property type="entry name" value="HIBADH"/>
    <property type="match status" value="1"/>
</dbReference>
<dbReference type="InterPro" id="IPR029154">
    <property type="entry name" value="HIBADH-like_NADP-bd"/>
</dbReference>
<dbReference type="InterPro" id="IPR002204">
    <property type="entry name" value="3-OH-isobutyrate_DH-rel_CS"/>
</dbReference>
<evidence type="ECO:0000313" key="9">
    <source>
        <dbReference type="Proteomes" id="UP001595840"/>
    </source>
</evidence>
<comment type="similarity">
    <text evidence="1 5">Belongs to the HIBADH-related family.</text>
</comment>
<evidence type="ECO:0000256" key="1">
    <source>
        <dbReference type="ARBA" id="ARBA00009080"/>
    </source>
</evidence>
<dbReference type="NCBIfam" id="TIGR01692">
    <property type="entry name" value="HIBADH"/>
    <property type="match status" value="1"/>
</dbReference>
<dbReference type="GO" id="GO:0008442">
    <property type="term" value="F:3-hydroxyisobutyrate dehydrogenase activity"/>
    <property type="evidence" value="ECO:0007669"/>
    <property type="project" value="UniProtKB-EC"/>
</dbReference>
<protein>
    <recommendedName>
        <fullName evidence="5">3-hydroxyisobutyrate dehydrogenase</fullName>
        <shortName evidence="5">HIBADH</shortName>
        <ecNumber evidence="5">1.1.1.31</ecNumber>
    </recommendedName>
</protein>
<dbReference type="InterPro" id="IPR006115">
    <property type="entry name" value="6PGDH_NADP-bd"/>
</dbReference>
<evidence type="ECO:0000256" key="2">
    <source>
        <dbReference type="ARBA" id="ARBA00022456"/>
    </source>
</evidence>
<keyword evidence="2 5" id="KW-0101">Branched-chain amino acid catabolism</keyword>
<name>A0ABV8V443_9GAMM</name>
<dbReference type="Proteomes" id="UP001595840">
    <property type="component" value="Unassembled WGS sequence"/>
</dbReference>
<dbReference type="Gene3D" id="3.40.50.720">
    <property type="entry name" value="NAD(P)-binding Rossmann-like Domain"/>
    <property type="match status" value="1"/>
</dbReference>
<keyword evidence="4 5" id="KW-0520">NAD</keyword>
<evidence type="ECO:0000256" key="3">
    <source>
        <dbReference type="ARBA" id="ARBA00023002"/>
    </source>
</evidence>
<dbReference type="Gene3D" id="1.10.1040.10">
    <property type="entry name" value="N-(1-d-carboxylethyl)-l-norvaline Dehydrogenase, domain 2"/>
    <property type="match status" value="1"/>
</dbReference>
<sequence>MTQKVAFIGLGNMGGGMAANLVKGGFEVRAFDLSPAAQAHAKEEGCRIAASAAEAVVGADYVVSMLPNGAIVESVYIGSDGTEALLNVIPKTALILDCSTIAPDSARRVGAAAEKAGIRFVDAPVSGGVAAAAAGTLAFMVGGVESSFEAAKTVLQPMGANIFRAGDVGAGQVAKICNNMLLAIHMTGTAEALQLGMDNGLDPSVLSNIMLKSSGCNWSLQKYNPVPGVMEGVPASKDYQGGFMVDLMLKDLGLAMEASLTSRSSIPMGAAARNLFNLHKHSAGEDQGKKDFSSIQKFYAGNKKSS</sequence>
<evidence type="ECO:0000259" key="7">
    <source>
        <dbReference type="Pfam" id="PF14833"/>
    </source>
</evidence>
<keyword evidence="9" id="KW-1185">Reference proteome</keyword>
<dbReference type="PANTHER" id="PTHR22981">
    <property type="entry name" value="3-HYDROXYISOBUTYRATE DEHYDROGENASE-RELATED"/>
    <property type="match status" value="1"/>
</dbReference>
<comment type="catalytic activity">
    <reaction evidence="5">
        <text>3-hydroxy-2-methylpropanoate + NAD(+) = 2-methyl-3-oxopropanoate + NADH + H(+)</text>
        <dbReference type="Rhea" id="RHEA:17681"/>
        <dbReference type="ChEBI" id="CHEBI:11805"/>
        <dbReference type="ChEBI" id="CHEBI:15378"/>
        <dbReference type="ChEBI" id="CHEBI:57540"/>
        <dbReference type="ChEBI" id="CHEBI:57700"/>
        <dbReference type="ChEBI" id="CHEBI:57945"/>
        <dbReference type="EC" id="1.1.1.31"/>
    </reaction>
</comment>
<dbReference type="PROSITE" id="PS00895">
    <property type="entry name" value="3_HYDROXYISOBUT_DH"/>
    <property type="match status" value="1"/>
</dbReference>
<keyword evidence="3 5" id="KW-0560">Oxidoreductase</keyword>
<organism evidence="8 9">
    <name type="scientific">Simiduia curdlanivorans</name>
    <dbReference type="NCBI Taxonomy" id="1492769"/>
    <lineage>
        <taxon>Bacteria</taxon>
        <taxon>Pseudomonadati</taxon>
        <taxon>Pseudomonadota</taxon>
        <taxon>Gammaproteobacteria</taxon>
        <taxon>Cellvibrionales</taxon>
        <taxon>Cellvibrionaceae</taxon>
        <taxon>Simiduia</taxon>
    </lineage>
</organism>
<reference evidence="9" key="1">
    <citation type="journal article" date="2019" name="Int. J. Syst. Evol. Microbiol.">
        <title>The Global Catalogue of Microorganisms (GCM) 10K type strain sequencing project: providing services to taxonomists for standard genome sequencing and annotation.</title>
        <authorList>
            <consortium name="The Broad Institute Genomics Platform"/>
            <consortium name="The Broad Institute Genome Sequencing Center for Infectious Disease"/>
            <person name="Wu L."/>
            <person name="Ma J."/>
        </authorList>
    </citation>
    <scope>NUCLEOTIDE SEQUENCE [LARGE SCALE GENOMIC DNA]</scope>
    <source>
        <strain evidence="9">CECT 8570</strain>
    </source>
</reference>
<dbReference type="Pfam" id="PF14833">
    <property type="entry name" value="NAD_binding_11"/>
    <property type="match status" value="1"/>
</dbReference>
<feature type="domain" description="6-phosphogluconate dehydrogenase NADP-binding" evidence="6">
    <location>
        <begin position="4"/>
        <end position="164"/>
    </location>
</feature>
<proteinExistence type="inferred from homology"/>
<dbReference type="PANTHER" id="PTHR22981:SF7">
    <property type="entry name" value="3-HYDROXYISOBUTYRATE DEHYDROGENASE, MITOCHONDRIAL"/>
    <property type="match status" value="1"/>
</dbReference>
<dbReference type="SUPFAM" id="SSF51735">
    <property type="entry name" value="NAD(P)-binding Rossmann-fold domains"/>
    <property type="match status" value="1"/>
</dbReference>
<accession>A0ABV8V443</accession>
<dbReference type="InterPro" id="IPR011548">
    <property type="entry name" value="HIBADH"/>
</dbReference>
<dbReference type="InterPro" id="IPR015815">
    <property type="entry name" value="HIBADH-related"/>
</dbReference>
<evidence type="ECO:0000313" key="8">
    <source>
        <dbReference type="EMBL" id="MFC4362234.1"/>
    </source>
</evidence>
<dbReference type="InterPro" id="IPR008927">
    <property type="entry name" value="6-PGluconate_DH-like_C_sf"/>
</dbReference>